<reference evidence="1" key="2">
    <citation type="submission" date="2025-09" db="UniProtKB">
        <authorList>
            <consortium name="Ensembl"/>
        </authorList>
    </citation>
    <scope>IDENTIFICATION</scope>
</reference>
<evidence type="ECO:0008006" key="3">
    <source>
        <dbReference type="Google" id="ProtNLM"/>
    </source>
</evidence>
<accession>A0A8C6S6G3</accession>
<evidence type="ECO:0000313" key="2">
    <source>
        <dbReference type="Proteomes" id="UP000694523"/>
    </source>
</evidence>
<organism evidence="1 2">
    <name type="scientific">Neogobius melanostomus</name>
    <name type="common">round goby</name>
    <dbReference type="NCBI Taxonomy" id="47308"/>
    <lineage>
        <taxon>Eukaryota</taxon>
        <taxon>Metazoa</taxon>
        <taxon>Chordata</taxon>
        <taxon>Craniata</taxon>
        <taxon>Vertebrata</taxon>
        <taxon>Euteleostomi</taxon>
        <taxon>Actinopterygii</taxon>
        <taxon>Neopterygii</taxon>
        <taxon>Teleostei</taxon>
        <taxon>Neoteleostei</taxon>
        <taxon>Acanthomorphata</taxon>
        <taxon>Gobiaria</taxon>
        <taxon>Gobiiformes</taxon>
        <taxon>Gobioidei</taxon>
        <taxon>Gobiidae</taxon>
        <taxon>Benthophilinae</taxon>
        <taxon>Neogobiini</taxon>
        <taxon>Neogobius</taxon>
    </lineage>
</organism>
<name>A0A8C6S6G3_9GOBI</name>
<protein>
    <recommendedName>
        <fullName evidence="3">Reverse transcriptase domain-containing protein</fullName>
    </recommendedName>
</protein>
<sequence length="125" mass="13742">MTLLIDTDQTGFIRTSLELVAQGVSQSATNLLMSTHLIQCLYADDVLLYLEDVAHSLFHLLGIFHNFSLISGYKVNWSKSTVLPLHISAHQERSSKILSITKAKSEGGLSYPTLNSIIGHLFSAP</sequence>
<dbReference type="AlphaFoldDB" id="A0A8C6S6G3"/>
<dbReference type="Ensembl" id="ENSNMLT00000001769.1">
    <property type="protein sequence ID" value="ENSNMLP00000001541.1"/>
    <property type="gene ID" value="ENSNMLG00000001152.1"/>
</dbReference>
<evidence type="ECO:0000313" key="1">
    <source>
        <dbReference type="Ensembl" id="ENSNMLP00000001541.1"/>
    </source>
</evidence>
<dbReference type="Proteomes" id="UP000694523">
    <property type="component" value="Unplaced"/>
</dbReference>
<reference evidence="1" key="1">
    <citation type="submission" date="2025-08" db="UniProtKB">
        <authorList>
            <consortium name="Ensembl"/>
        </authorList>
    </citation>
    <scope>IDENTIFICATION</scope>
</reference>
<keyword evidence="2" id="KW-1185">Reference proteome</keyword>
<proteinExistence type="predicted"/>